<evidence type="ECO:0000256" key="1">
    <source>
        <dbReference type="SAM" id="MobiDB-lite"/>
    </source>
</evidence>
<dbReference type="InterPro" id="IPR029071">
    <property type="entry name" value="Ubiquitin-like_domsf"/>
</dbReference>
<dbReference type="Pfam" id="PF00240">
    <property type="entry name" value="ubiquitin"/>
    <property type="match status" value="1"/>
</dbReference>
<dbReference type="EMBL" id="JAPFFF010000027">
    <property type="protein sequence ID" value="KAK8848265.1"/>
    <property type="molecule type" value="Genomic_DNA"/>
</dbReference>
<feature type="compositionally biased region" description="Low complexity" evidence="1">
    <location>
        <begin position="500"/>
        <end position="520"/>
    </location>
</feature>
<organism evidence="3 4">
    <name type="scientific">Tritrichomonas musculus</name>
    <dbReference type="NCBI Taxonomy" id="1915356"/>
    <lineage>
        <taxon>Eukaryota</taxon>
        <taxon>Metamonada</taxon>
        <taxon>Parabasalia</taxon>
        <taxon>Tritrichomonadida</taxon>
        <taxon>Tritrichomonadidae</taxon>
        <taxon>Tritrichomonas</taxon>
    </lineage>
</organism>
<dbReference type="Gene3D" id="3.10.20.90">
    <property type="entry name" value="Phosphatidylinositol 3-kinase Catalytic Subunit, Chain A, domain 1"/>
    <property type="match status" value="1"/>
</dbReference>
<dbReference type="SMART" id="SM00213">
    <property type="entry name" value="UBQ"/>
    <property type="match status" value="2"/>
</dbReference>
<reference evidence="3 4" key="1">
    <citation type="submission" date="2024-04" db="EMBL/GenBank/DDBJ databases">
        <title>Tritrichomonas musculus Genome.</title>
        <authorList>
            <person name="Alves-Ferreira E."/>
            <person name="Grigg M."/>
            <person name="Lorenzi H."/>
            <person name="Galac M."/>
        </authorList>
    </citation>
    <scope>NUCLEOTIDE SEQUENCE [LARGE SCALE GENOMIC DNA]</scope>
    <source>
        <strain evidence="3 4">EAF2021</strain>
    </source>
</reference>
<proteinExistence type="predicted"/>
<sequence length="1051" mass="120340">MLQNANIDQRIPRFVSTLDSCLYKMVTTDDLLQKGEIINRFLNENMEYLNDLQNNFFTEFAYSFIHQIRQKIDKYIKKLESITDKNLHANPELIAAQQLLIDFFTPEMSSNKFQSNNSESNDANYRQDKSNNKIGIPEPVDFVSIYKDAFTKLKIEKIAPKSDYKFMNDYYLTYKAIFSIVRQIPQIQSFKNDFQPILSAEKLPLKYTFKMVTPSNTNGNSDDSENPSDKEKEITFTVHSTVRDAKIQLAKELGVPYNSITLKYDFKPKSTEVNSQSSTTAAETTTVAIPDVSNTSENSSSNNNNNRNFFYNSHKNNNKNNIYYDPANNNANNYGDIQEITAPNNNSSITSNNSVSSGVLINEMFLVHYKSYIPFIVEFVPPPPIKYRFMTPKRNVSKPYDYSKTVADVKSDLRAFLQHEVQLKFKGKLLDDQQKLSLLNIGNEIIEVTFTPDYKFKLTTGEIIVESFQSNTIMFNIYSTLRQKLDFNFFLFFRKKNALSSSSLSPQPSSARSNPSSPDSNLQPKPQKISSTEPYFQISPPPNLPAPNIKPGSPIIIGKNSRSEAKFDLNPNPNAISSSNSNNLINLTESSKSDCQFNLNLSSNREFQSASTSPRSESNYELAYEYSEPIGNRNEIRVFEIKKIIHFFTFPSNSIRQILFDENDTVETAKDVIKKIIIDRSMNVPNLDYLSIVGDRANFKILSNFNYNMINLNKLTLGEGDDFILTINKKPLSRLTMPLSSIPNCSLISIQPTDSLLIQLIVSNGERYEIQMPKTATVKDAKIEASNLFNCDFVFMKKEKVMKESKLLILISNPQIKVEMPNQIYQFLFPNGKNKKHEFSPTLTIHEIKKFVANHQKCDVESIQLTVKGKELKDKSYLYDIDYNSLICVNVFITLPFFISSKNKQSKKSLSFDINSTFKNVRLYLSEKTKHAVDKLSFFDENELFIEDEKKLIDMINTKIITVIIHQKNPEFSESDFKQIDELVSTINSQLADQDELKGNEDNGTNSPKVNVDRDTLLALYIKCGLDMNRLQKNLSFFMKNKLIDRLNDVV</sequence>
<comment type="caution">
    <text evidence="3">The sequence shown here is derived from an EMBL/GenBank/DDBJ whole genome shotgun (WGS) entry which is preliminary data.</text>
</comment>
<feature type="region of interest" description="Disordered" evidence="1">
    <location>
        <begin position="500"/>
        <end position="557"/>
    </location>
</feature>
<feature type="domain" description="Ubiquitin-like" evidence="2">
    <location>
        <begin position="814"/>
        <end position="885"/>
    </location>
</feature>
<dbReference type="SUPFAM" id="SSF54236">
    <property type="entry name" value="Ubiquitin-like"/>
    <property type="match status" value="1"/>
</dbReference>
<feature type="compositionally biased region" description="Polar residues" evidence="1">
    <location>
        <begin position="111"/>
        <end position="124"/>
    </location>
</feature>
<accession>A0ABR2HK08</accession>
<feature type="compositionally biased region" description="Low complexity" evidence="1">
    <location>
        <begin position="279"/>
        <end position="314"/>
    </location>
</feature>
<gene>
    <name evidence="3" type="ORF">M9Y10_019321</name>
</gene>
<evidence type="ECO:0000313" key="4">
    <source>
        <dbReference type="Proteomes" id="UP001470230"/>
    </source>
</evidence>
<feature type="region of interest" description="Disordered" evidence="1">
    <location>
        <begin position="111"/>
        <end position="132"/>
    </location>
</feature>
<evidence type="ECO:0000259" key="2">
    <source>
        <dbReference type="PROSITE" id="PS50053"/>
    </source>
</evidence>
<name>A0ABR2HK08_9EUKA</name>
<dbReference type="PROSITE" id="PS50053">
    <property type="entry name" value="UBIQUITIN_2"/>
    <property type="match status" value="1"/>
</dbReference>
<keyword evidence="4" id="KW-1185">Reference proteome</keyword>
<protein>
    <recommendedName>
        <fullName evidence="2">Ubiquitin-like domain-containing protein</fullName>
    </recommendedName>
</protein>
<dbReference type="InterPro" id="IPR000626">
    <property type="entry name" value="Ubiquitin-like_dom"/>
</dbReference>
<feature type="region of interest" description="Disordered" evidence="1">
    <location>
        <begin position="271"/>
        <end position="314"/>
    </location>
</feature>
<feature type="compositionally biased region" description="Polar residues" evidence="1">
    <location>
        <begin position="521"/>
        <end position="534"/>
    </location>
</feature>
<dbReference type="Proteomes" id="UP001470230">
    <property type="component" value="Unassembled WGS sequence"/>
</dbReference>
<evidence type="ECO:0000313" key="3">
    <source>
        <dbReference type="EMBL" id="KAK8848265.1"/>
    </source>
</evidence>